<evidence type="ECO:0000313" key="9">
    <source>
        <dbReference type="EMBL" id="KAK0593197.1"/>
    </source>
</evidence>
<evidence type="ECO:0000256" key="1">
    <source>
        <dbReference type="ARBA" id="ARBA00004496"/>
    </source>
</evidence>
<evidence type="ECO:0000256" key="3">
    <source>
        <dbReference type="ARBA" id="ARBA00022483"/>
    </source>
</evidence>
<dbReference type="GO" id="GO:0006887">
    <property type="term" value="P:exocytosis"/>
    <property type="evidence" value="ECO:0007669"/>
    <property type="project" value="UniProtKB-KW"/>
</dbReference>
<accession>A0AA39SF44</accession>
<keyword evidence="5 6" id="KW-0175">Coiled coil</keyword>
<dbReference type="EMBL" id="JAUESC010000380">
    <property type="protein sequence ID" value="KAK0593197.1"/>
    <property type="molecule type" value="Genomic_DNA"/>
</dbReference>
<dbReference type="PANTHER" id="PTHR10241">
    <property type="entry name" value="LETHAL 2 GIANT LARVAE PROTEIN"/>
    <property type="match status" value="1"/>
</dbReference>
<feature type="coiled-coil region" evidence="6">
    <location>
        <begin position="1079"/>
        <end position="1106"/>
    </location>
</feature>
<dbReference type="SUPFAM" id="SSF50978">
    <property type="entry name" value="WD40 repeat-like"/>
    <property type="match status" value="1"/>
</dbReference>
<dbReference type="GO" id="GO:0006893">
    <property type="term" value="P:Golgi to plasma membrane transport"/>
    <property type="evidence" value="ECO:0007669"/>
    <property type="project" value="TreeGrafter"/>
</dbReference>
<dbReference type="GO" id="GO:0005737">
    <property type="term" value="C:cytoplasm"/>
    <property type="evidence" value="ECO:0007669"/>
    <property type="project" value="UniProtKB-SubCell"/>
</dbReference>
<dbReference type="GO" id="GO:0019905">
    <property type="term" value="F:syntaxin binding"/>
    <property type="evidence" value="ECO:0007669"/>
    <property type="project" value="TreeGrafter"/>
</dbReference>
<dbReference type="InterPro" id="IPR015943">
    <property type="entry name" value="WD40/YVTN_repeat-like_dom_sf"/>
</dbReference>
<comment type="caution">
    <text evidence="9">The sequence shown here is derived from an EMBL/GenBank/DDBJ whole genome shotgun (WGS) entry which is preliminary data.</text>
</comment>
<comment type="similarity">
    <text evidence="2">Belongs to the WD repeat L(2)GL family.</text>
</comment>
<organism evidence="9 10">
    <name type="scientific">Acer saccharum</name>
    <name type="common">Sugar maple</name>
    <dbReference type="NCBI Taxonomy" id="4024"/>
    <lineage>
        <taxon>Eukaryota</taxon>
        <taxon>Viridiplantae</taxon>
        <taxon>Streptophyta</taxon>
        <taxon>Embryophyta</taxon>
        <taxon>Tracheophyta</taxon>
        <taxon>Spermatophyta</taxon>
        <taxon>Magnoliopsida</taxon>
        <taxon>eudicotyledons</taxon>
        <taxon>Gunneridae</taxon>
        <taxon>Pentapetalae</taxon>
        <taxon>rosids</taxon>
        <taxon>malvids</taxon>
        <taxon>Sapindales</taxon>
        <taxon>Sapindaceae</taxon>
        <taxon>Hippocastanoideae</taxon>
        <taxon>Acereae</taxon>
        <taxon>Acer</taxon>
    </lineage>
</organism>
<dbReference type="PANTHER" id="PTHR10241:SF38">
    <property type="entry name" value="TRANSDUCIN FAMILY PROTEIN _ WD-40 REPEAT FAMILY PROTEIN"/>
    <property type="match status" value="1"/>
</dbReference>
<dbReference type="AlphaFoldDB" id="A0AA39SF44"/>
<feature type="region of interest" description="Disordered" evidence="7">
    <location>
        <begin position="1029"/>
        <end position="1058"/>
    </location>
</feature>
<evidence type="ECO:0000256" key="7">
    <source>
        <dbReference type="SAM" id="MobiDB-lite"/>
    </source>
</evidence>
<evidence type="ECO:0000256" key="5">
    <source>
        <dbReference type="PROSITE-ProRule" id="PRU00290"/>
    </source>
</evidence>
<dbReference type="SMART" id="SM00320">
    <property type="entry name" value="WD40"/>
    <property type="match status" value="7"/>
</dbReference>
<dbReference type="GO" id="GO:0045159">
    <property type="term" value="F:myosin II binding"/>
    <property type="evidence" value="ECO:0007669"/>
    <property type="project" value="TreeGrafter"/>
</dbReference>
<evidence type="ECO:0000256" key="6">
    <source>
        <dbReference type="SAM" id="Coils"/>
    </source>
</evidence>
<dbReference type="InterPro" id="IPR001680">
    <property type="entry name" value="WD40_rpt"/>
</dbReference>
<dbReference type="CDD" id="cd15873">
    <property type="entry name" value="R-SNARE_STXBP5_6"/>
    <property type="match status" value="1"/>
</dbReference>
<dbReference type="Proteomes" id="UP001168877">
    <property type="component" value="Unassembled WGS sequence"/>
</dbReference>
<evidence type="ECO:0000256" key="2">
    <source>
        <dbReference type="ARBA" id="ARBA00008070"/>
    </source>
</evidence>
<reference evidence="9" key="2">
    <citation type="submission" date="2023-06" db="EMBL/GenBank/DDBJ databases">
        <authorList>
            <person name="Swenson N.G."/>
            <person name="Wegrzyn J.L."/>
            <person name="Mcevoy S.L."/>
        </authorList>
    </citation>
    <scope>NUCLEOTIDE SEQUENCE</scope>
    <source>
        <strain evidence="9">NS2018</strain>
        <tissue evidence="9">Leaf</tissue>
    </source>
</reference>
<gene>
    <name evidence="9" type="ORF">LWI29_032726</name>
</gene>
<feature type="region of interest" description="Disordered" evidence="7">
    <location>
        <begin position="1"/>
        <end position="28"/>
    </location>
</feature>
<feature type="domain" description="V-SNARE coiled-coil homology" evidence="8">
    <location>
        <begin position="1064"/>
        <end position="1124"/>
    </location>
</feature>
<evidence type="ECO:0000313" key="10">
    <source>
        <dbReference type="Proteomes" id="UP001168877"/>
    </source>
</evidence>
<evidence type="ECO:0000256" key="4">
    <source>
        <dbReference type="ARBA" id="ARBA00022490"/>
    </source>
</evidence>
<evidence type="ECO:0000259" key="8">
    <source>
        <dbReference type="PROSITE" id="PS50892"/>
    </source>
</evidence>
<dbReference type="Gene3D" id="2.130.10.10">
    <property type="entry name" value="YVTN repeat-like/Quinoprotein amine dehydrogenase"/>
    <property type="match status" value="3"/>
</dbReference>
<name>A0AA39SF44_ACESA</name>
<keyword evidence="4" id="KW-0963">Cytoplasm</keyword>
<sequence length="1209" mass="132416">MFNKLLQKVTSPQPPPSPKEGSLTRKDLDPRATVHYGIPSTASVLAFDPVQRLLAVGTLDGRIKVIGGDNIEGLFVSPKQLPFKNLEFLRNQGFLVGVSNENEIQVWDLEHRRINSTFRWESNITAFSVIHSTSYMYLGDEYGMVSILKYDAEEGKLTQLPYYVPIDVIAEGAGISSSNQSSVVGVLPQPCSQGKRLLIAYDNGLIVLWDVSDDKVVLVRGNKDLQLKGKSIVHSSQSVRPELSEDLQDSEQEEKEISSLCWASTDGSVLAVGYVDGDIMFWNLPTDASRPSTKDQNAENSSTNVVKLQLSSADRRLPVIVLHWSADRSHNGGQLFVYGGDGIGSEEVLTMLCLDWSSGIESLKCVGRVDLTLSGSFADMVLLPSLGGMESCGTLLFVLSNPGQLDVYDDACLSSLMSRKEKWTSASSLQYPMVIPTIEPYMTVGKLGLVYRDEKFSRDLSKEVSDAKVQASHTPSATLTGSTNWPLTGGVPCQFNDTEDALVERLYVAGYQDGSVRIWDATYPALSLIYVLGSELASFKTASASAPVSALEFCSSTLSLAIGNACGMISLYKLIRSSNETSLTFVTEARKEVHVLPQGDGPQCMAVFSFLNSPICNLQFADFGGRLAVGFECGRVAMLDISTLSILFLTDSISDSSSPVRSLAVKSFSDTNSIANSTKDSNINTSTDSTKSVMFFMTKDGHIVVCDSTTGFILASRSIHSKESNVISMYILDGGNLLSEMSIEKHSLISPQNSEAKNESAQTNADEKDIPLAAELETSTETTYFGQRLKDLFVLLCCEDSLLLYSLKSVIQGDSNPIQKVNLLKPCCWTTTFKKNEKECGLVVLYRTDLIEIRSLPNLEVVGETSLTSILRWNFKTNMEKTISSSDSGQIVLVNGYEFAFISLLAYENDLRIPESLPCLHDKVVAAAAEATINLSQSQKNVEDTAPGILSGIVKGFKAGKVEHKVDLPEISNSTCAHLDHIFSYPPFLKPSTDVEDDPPFVKPHTVAVKDYQEVVELNIDDIVIDGPLIVSSPSQNSKNDERDKRTDKEKLFEGAPKTRTVDEIKAKYKKPMDASSAALEAKNKLAERQEKLEKLRERTEELQSGAESFADLANELVKNMEKHAARRAKPPSTPPTCSHRLERRRLSEALKMAGEHARELSRPMAILWVPVSTCWNPSIIRSSMEDGGAGRIDGGAVANGFKIGALWW</sequence>
<dbReference type="PROSITE" id="PS50892">
    <property type="entry name" value="V_SNARE"/>
    <property type="match status" value="1"/>
</dbReference>
<dbReference type="SUPFAM" id="SSF58038">
    <property type="entry name" value="SNARE fusion complex"/>
    <property type="match status" value="1"/>
</dbReference>
<dbReference type="GO" id="GO:0005096">
    <property type="term" value="F:GTPase activator activity"/>
    <property type="evidence" value="ECO:0007669"/>
    <property type="project" value="TreeGrafter"/>
</dbReference>
<feature type="compositionally biased region" description="Basic and acidic residues" evidence="7">
    <location>
        <begin position="1039"/>
        <end position="1053"/>
    </location>
</feature>
<dbReference type="GO" id="GO:0005886">
    <property type="term" value="C:plasma membrane"/>
    <property type="evidence" value="ECO:0007669"/>
    <property type="project" value="TreeGrafter"/>
</dbReference>
<protein>
    <recommendedName>
        <fullName evidence="8">V-SNARE coiled-coil homology domain-containing protein</fullName>
    </recommendedName>
</protein>
<comment type="subcellular location">
    <subcellularLocation>
        <location evidence="1">Cytoplasm</location>
    </subcellularLocation>
</comment>
<dbReference type="InterPro" id="IPR036322">
    <property type="entry name" value="WD40_repeat_dom_sf"/>
</dbReference>
<reference evidence="9" key="1">
    <citation type="journal article" date="2022" name="Plant J.">
        <title>Strategies of tolerance reflected in two North American maple genomes.</title>
        <authorList>
            <person name="McEvoy S.L."/>
            <person name="Sezen U.U."/>
            <person name="Trouern-Trend A."/>
            <person name="McMahon S.M."/>
            <person name="Schaberg P.G."/>
            <person name="Yang J."/>
            <person name="Wegrzyn J.L."/>
            <person name="Swenson N.G."/>
        </authorList>
    </citation>
    <scope>NUCLEOTIDE SEQUENCE</scope>
    <source>
        <strain evidence="9">NS2018</strain>
    </source>
</reference>
<keyword evidence="3" id="KW-0268">Exocytosis</keyword>
<keyword evidence="10" id="KW-1185">Reference proteome</keyword>
<dbReference type="Gene3D" id="1.20.5.110">
    <property type="match status" value="1"/>
</dbReference>
<proteinExistence type="inferred from homology"/>
<dbReference type="InterPro" id="IPR042855">
    <property type="entry name" value="V_SNARE_CC"/>
</dbReference>